<dbReference type="InterPro" id="IPR008166">
    <property type="entry name" value="Glyco_transf_92"/>
</dbReference>
<protein>
    <recommendedName>
        <fullName evidence="8">Glycosyltransferase family 92 protein</fullName>
        <ecNumber evidence="8">2.4.1.-</ecNumber>
    </recommendedName>
</protein>
<keyword evidence="3 8" id="KW-0328">Glycosyltransferase</keyword>
<proteinExistence type="inferred from homology"/>
<evidence type="ECO:0000256" key="8">
    <source>
        <dbReference type="RuleBase" id="RU366017"/>
    </source>
</evidence>
<evidence type="ECO:0000256" key="4">
    <source>
        <dbReference type="ARBA" id="ARBA00022679"/>
    </source>
</evidence>
<dbReference type="Pfam" id="PF01697">
    <property type="entry name" value="Glyco_transf_92"/>
    <property type="match status" value="1"/>
</dbReference>
<evidence type="ECO:0000256" key="1">
    <source>
        <dbReference type="ARBA" id="ARBA00004167"/>
    </source>
</evidence>
<dbReference type="EC" id="2.4.1.-" evidence="8"/>
<reference evidence="9 10" key="2">
    <citation type="submission" date="2018-11" db="EMBL/GenBank/DDBJ databases">
        <authorList>
            <consortium name="Pathogen Informatics"/>
        </authorList>
    </citation>
    <scope>NUCLEOTIDE SEQUENCE [LARGE SCALE GENOMIC DNA]</scope>
</reference>
<evidence type="ECO:0000256" key="6">
    <source>
        <dbReference type="ARBA" id="ARBA00022989"/>
    </source>
</evidence>
<sequence>MKRQKLVVCMAPTYALIEWRILLLGIEVWLALGATKIIIPIQSISRDAFRILLEYERDGFVILRHWPKWPILSDKNPNGLVLSRGKIFVSLQLKQL</sequence>
<dbReference type="GO" id="GO:0016757">
    <property type="term" value="F:glycosyltransferase activity"/>
    <property type="evidence" value="ECO:0007669"/>
    <property type="project" value="UniProtKB-UniRule"/>
</dbReference>
<dbReference type="GO" id="GO:0016020">
    <property type="term" value="C:membrane"/>
    <property type="evidence" value="ECO:0007669"/>
    <property type="project" value="UniProtKB-SubCell"/>
</dbReference>
<gene>
    <name evidence="9" type="ORF">OFLC_LOCUS11600</name>
</gene>
<comment type="similarity">
    <text evidence="2 8">Belongs to the glycosyltransferase 92 family.</text>
</comment>
<keyword evidence="5 8" id="KW-0812">Transmembrane</keyword>
<dbReference type="AlphaFoldDB" id="A0A183HVU2"/>
<evidence type="ECO:0000256" key="7">
    <source>
        <dbReference type="ARBA" id="ARBA00023136"/>
    </source>
</evidence>
<dbReference type="InterPro" id="IPR052012">
    <property type="entry name" value="GTase_92"/>
</dbReference>
<keyword evidence="6 8" id="KW-1133">Transmembrane helix</keyword>
<evidence type="ECO:0000313" key="9">
    <source>
        <dbReference type="EMBL" id="VDO77725.1"/>
    </source>
</evidence>
<evidence type="ECO:0000256" key="3">
    <source>
        <dbReference type="ARBA" id="ARBA00022676"/>
    </source>
</evidence>
<dbReference type="STRING" id="387005.A0A183HVU2"/>
<name>A0A183HVU2_9BILA</name>
<keyword evidence="7 8" id="KW-0472">Membrane</keyword>
<accession>A0A183HVU2</accession>
<dbReference type="PANTHER" id="PTHR21645">
    <property type="entry name" value="GLYCOSYLTRANSFERASE FAMILY 92 PROTEIN"/>
    <property type="match status" value="1"/>
</dbReference>
<reference evidence="11" key="1">
    <citation type="submission" date="2016-06" db="UniProtKB">
        <authorList>
            <consortium name="WormBaseParasite"/>
        </authorList>
    </citation>
    <scope>IDENTIFICATION</scope>
</reference>
<evidence type="ECO:0000313" key="11">
    <source>
        <dbReference type="WBParaSite" id="OFLC_0001160401-mRNA-1"/>
    </source>
</evidence>
<dbReference type="Proteomes" id="UP000267606">
    <property type="component" value="Unassembled WGS sequence"/>
</dbReference>
<dbReference type="PANTHER" id="PTHR21645:SF22">
    <property type="entry name" value="GLYCOSYLTRANSFERASE FAMILY 92 PROTEIN"/>
    <property type="match status" value="1"/>
</dbReference>
<evidence type="ECO:0000256" key="5">
    <source>
        <dbReference type="ARBA" id="ARBA00022692"/>
    </source>
</evidence>
<feature type="transmembrane region" description="Helical" evidence="8">
    <location>
        <begin position="21"/>
        <end position="39"/>
    </location>
</feature>
<dbReference type="WBParaSite" id="OFLC_0001160401-mRNA-1">
    <property type="protein sequence ID" value="OFLC_0001160401-mRNA-1"/>
    <property type="gene ID" value="OFLC_0001160401"/>
</dbReference>
<comment type="subcellular location">
    <subcellularLocation>
        <location evidence="1">Membrane</location>
        <topology evidence="1">Single-pass membrane protein</topology>
    </subcellularLocation>
</comment>
<keyword evidence="10" id="KW-1185">Reference proteome</keyword>
<dbReference type="EMBL" id="UZAJ01016959">
    <property type="protein sequence ID" value="VDO77725.1"/>
    <property type="molecule type" value="Genomic_DNA"/>
</dbReference>
<evidence type="ECO:0000313" key="10">
    <source>
        <dbReference type="Proteomes" id="UP000267606"/>
    </source>
</evidence>
<evidence type="ECO:0000256" key="2">
    <source>
        <dbReference type="ARBA" id="ARBA00007647"/>
    </source>
</evidence>
<organism evidence="11">
    <name type="scientific">Onchocerca flexuosa</name>
    <dbReference type="NCBI Taxonomy" id="387005"/>
    <lineage>
        <taxon>Eukaryota</taxon>
        <taxon>Metazoa</taxon>
        <taxon>Ecdysozoa</taxon>
        <taxon>Nematoda</taxon>
        <taxon>Chromadorea</taxon>
        <taxon>Rhabditida</taxon>
        <taxon>Spirurina</taxon>
        <taxon>Spiruromorpha</taxon>
        <taxon>Filarioidea</taxon>
        <taxon>Onchocercidae</taxon>
        <taxon>Onchocerca</taxon>
    </lineage>
</organism>
<keyword evidence="4 8" id="KW-0808">Transferase</keyword>